<dbReference type="KEGG" id="cuo:CUROG_04555"/>
<dbReference type="EMBL" id="CP045032">
    <property type="protein sequence ID" value="QFQ02286.1"/>
    <property type="molecule type" value="Genomic_DNA"/>
</dbReference>
<accession>A0A5J6Z5I3</accession>
<dbReference type="Gene3D" id="1.10.30.50">
    <property type="match status" value="1"/>
</dbReference>
<proteinExistence type="predicted"/>
<sequence length="197" mass="22589">MTGMTPAQLGGLTRRARETLRKRGLKRLPFDLRSEFQELGVKFCPVCRRVLPLDKFGMKRSNPGGRQYECKHCHLDYYRANRDSEVRRMRDYREVNNLNMRLANGYRRALAKGLPAEKFDEATLRESLESRGLDLNKSAFSGVPLTRENISLDHLVPLDRPDSPGHVPSNIVACTLSENRSKHKRHFAYLLADIHAA</sequence>
<dbReference type="AlphaFoldDB" id="A0A5J6Z5I3"/>
<organism evidence="1 2">
    <name type="scientific">Corynebacterium urogenitale</name>
    <dbReference type="NCBI Taxonomy" id="2487892"/>
    <lineage>
        <taxon>Bacteria</taxon>
        <taxon>Bacillati</taxon>
        <taxon>Actinomycetota</taxon>
        <taxon>Actinomycetes</taxon>
        <taxon>Mycobacteriales</taxon>
        <taxon>Corynebacteriaceae</taxon>
        <taxon>Corynebacterium</taxon>
    </lineage>
</organism>
<name>A0A5J6Z5I3_9CORY</name>
<reference evidence="2" key="1">
    <citation type="submission" date="2019-10" db="EMBL/GenBank/DDBJ databases">
        <title>Complete genome sequence of Corynebacterium urogenitalis DSM 108747, isolated from the genital tract of a cow.</title>
        <authorList>
            <person name="Ruckert C."/>
            <person name="Ballas P."/>
            <person name="Wagener K."/>
            <person name="Drillich M."/>
            <person name="Kaempfer P."/>
            <person name="Busse H.-J."/>
            <person name="Ehling-Schulz M."/>
        </authorList>
    </citation>
    <scope>NUCLEOTIDE SEQUENCE [LARGE SCALE GENOMIC DNA]</scope>
    <source>
        <strain evidence="2">LMM 1652</strain>
    </source>
</reference>
<evidence type="ECO:0000313" key="1">
    <source>
        <dbReference type="EMBL" id="QFQ02286.1"/>
    </source>
</evidence>
<evidence type="ECO:0000313" key="2">
    <source>
        <dbReference type="Proteomes" id="UP000326711"/>
    </source>
</evidence>
<dbReference type="Proteomes" id="UP000326711">
    <property type="component" value="Chromosome"/>
</dbReference>
<protein>
    <recommendedName>
        <fullName evidence="3">HNH endonuclease</fullName>
    </recommendedName>
</protein>
<gene>
    <name evidence="1" type="ORF">CUROG_04555</name>
</gene>
<evidence type="ECO:0008006" key="3">
    <source>
        <dbReference type="Google" id="ProtNLM"/>
    </source>
</evidence>
<keyword evidence="2" id="KW-1185">Reference proteome</keyword>